<sequence length="69" mass="8047">MRQAVDYPRQGNSDDCGIFVMAVADHLVRGRAIKFSQSDMWFFRLKMVHDMYNNQVNRFENSDVGTSRS</sequence>
<evidence type="ECO:0000313" key="2">
    <source>
        <dbReference type="Proteomes" id="UP001234297"/>
    </source>
</evidence>
<accession>A0ACC2M1M0</accession>
<dbReference type="EMBL" id="CM056813">
    <property type="protein sequence ID" value="KAJ8639642.1"/>
    <property type="molecule type" value="Genomic_DNA"/>
</dbReference>
<reference evidence="1 2" key="1">
    <citation type="journal article" date="2022" name="Hortic Res">
        <title>A haplotype resolved chromosomal level avocado genome allows analysis of novel avocado genes.</title>
        <authorList>
            <person name="Nath O."/>
            <person name="Fletcher S.J."/>
            <person name="Hayward A."/>
            <person name="Shaw L.M."/>
            <person name="Masouleh A.K."/>
            <person name="Furtado A."/>
            <person name="Henry R.J."/>
            <person name="Mitter N."/>
        </authorList>
    </citation>
    <scope>NUCLEOTIDE SEQUENCE [LARGE SCALE GENOMIC DNA]</scope>
    <source>
        <strain evidence="2">cv. Hass</strain>
    </source>
</reference>
<keyword evidence="2" id="KW-1185">Reference proteome</keyword>
<comment type="caution">
    <text evidence="1">The sequence shown here is derived from an EMBL/GenBank/DDBJ whole genome shotgun (WGS) entry which is preliminary data.</text>
</comment>
<gene>
    <name evidence="1" type="ORF">MRB53_016336</name>
</gene>
<evidence type="ECO:0000313" key="1">
    <source>
        <dbReference type="EMBL" id="KAJ8639642.1"/>
    </source>
</evidence>
<protein>
    <submittedName>
        <fullName evidence="1">Uncharacterized protein</fullName>
    </submittedName>
</protein>
<dbReference type="Proteomes" id="UP001234297">
    <property type="component" value="Chromosome 5"/>
</dbReference>
<proteinExistence type="predicted"/>
<organism evidence="1 2">
    <name type="scientific">Persea americana</name>
    <name type="common">Avocado</name>
    <dbReference type="NCBI Taxonomy" id="3435"/>
    <lineage>
        <taxon>Eukaryota</taxon>
        <taxon>Viridiplantae</taxon>
        <taxon>Streptophyta</taxon>
        <taxon>Embryophyta</taxon>
        <taxon>Tracheophyta</taxon>
        <taxon>Spermatophyta</taxon>
        <taxon>Magnoliopsida</taxon>
        <taxon>Magnoliidae</taxon>
        <taxon>Laurales</taxon>
        <taxon>Lauraceae</taxon>
        <taxon>Persea</taxon>
    </lineage>
</organism>
<name>A0ACC2M1M0_PERAE</name>